<keyword evidence="2" id="KW-0472">Membrane</keyword>
<organism evidence="3">
    <name type="scientific">Strongyloides ratti</name>
    <name type="common">Parasitic roundworm</name>
    <dbReference type="NCBI Taxonomy" id="34506"/>
    <lineage>
        <taxon>Eukaryota</taxon>
        <taxon>Metazoa</taxon>
        <taxon>Ecdysozoa</taxon>
        <taxon>Nematoda</taxon>
        <taxon>Chromadorea</taxon>
        <taxon>Rhabditida</taxon>
        <taxon>Tylenchina</taxon>
        <taxon>Panagrolaimomorpha</taxon>
        <taxon>Strongyloidoidea</taxon>
        <taxon>Strongyloididae</taxon>
        <taxon>Strongyloides</taxon>
    </lineage>
</organism>
<feature type="region of interest" description="Disordered" evidence="1">
    <location>
        <begin position="52"/>
        <end position="77"/>
    </location>
</feature>
<dbReference type="CTD" id="36384752"/>
<evidence type="ECO:0000313" key="5">
    <source>
        <dbReference type="WBParaSite" id="SRAE_X000168400.1"/>
    </source>
</evidence>
<proteinExistence type="predicted"/>
<gene>
    <name evidence="3 5 6" type="ORF">SRAE_X000168400</name>
</gene>
<reference evidence="5" key="3">
    <citation type="submission" date="2020-12" db="UniProtKB">
        <authorList>
            <consortium name="WormBaseParasite"/>
        </authorList>
    </citation>
    <scope>IDENTIFICATION</scope>
</reference>
<dbReference type="EMBL" id="LN609396">
    <property type="protein sequence ID" value="CEF59941.2"/>
    <property type="molecule type" value="Genomic_DNA"/>
</dbReference>
<accession>A0A090MPB5</accession>
<reference evidence="3" key="2">
    <citation type="submission" date="2014-09" db="EMBL/GenBank/DDBJ databases">
        <authorList>
            <person name="Aslett A.Martin."/>
        </authorList>
    </citation>
    <scope>NUCLEOTIDE SEQUENCE</scope>
    <source>
        <strain evidence="3">ED321 Heterogonic</strain>
    </source>
</reference>
<name>A0A090MPB5_STRRB</name>
<keyword evidence="2" id="KW-0812">Transmembrane</keyword>
<reference evidence="4" key="1">
    <citation type="submission" date="2014-09" db="EMBL/GenBank/DDBJ databases">
        <authorList>
            <person name="Martin A.A."/>
        </authorList>
    </citation>
    <scope>NUCLEOTIDE SEQUENCE</scope>
    <source>
        <strain evidence="4">ED321</strain>
    </source>
</reference>
<dbReference type="AlphaFoldDB" id="A0A090MPB5"/>
<evidence type="ECO:0000313" key="6">
    <source>
        <dbReference type="WormBase" id="SRAE_X000168400"/>
    </source>
</evidence>
<dbReference type="RefSeq" id="XP_024499152.1">
    <property type="nucleotide sequence ID" value="XM_024651740.1"/>
</dbReference>
<evidence type="ECO:0000313" key="3">
    <source>
        <dbReference type="EMBL" id="CEF59941.2"/>
    </source>
</evidence>
<feature type="transmembrane region" description="Helical" evidence="2">
    <location>
        <begin position="12"/>
        <end position="29"/>
    </location>
</feature>
<sequence length="125" mass="14510">MIYNEKLIKMKFFQIYIVTVILLLAFYHTNGLKSSHFEVVENSDDNALVRIERSKPENETNNDEQNDEKKVDGKSDISDATLMVEDDTTSTPTCTGSILSYIYDFLGYICDYFAYLMRYFTSFFG</sequence>
<keyword evidence="4" id="KW-1185">Reference proteome</keyword>
<protein>
    <submittedName>
        <fullName evidence="3 5">Uncharacterized protein</fullName>
    </submittedName>
</protein>
<evidence type="ECO:0000313" key="4">
    <source>
        <dbReference type="Proteomes" id="UP000035682"/>
    </source>
</evidence>
<dbReference type="Proteomes" id="UP000035682">
    <property type="component" value="Unplaced"/>
</dbReference>
<evidence type="ECO:0000256" key="1">
    <source>
        <dbReference type="SAM" id="MobiDB-lite"/>
    </source>
</evidence>
<keyword evidence="2" id="KW-1133">Transmembrane helix</keyword>
<dbReference type="WBParaSite" id="SRAE_X000168400.1">
    <property type="protein sequence ID" value="SRAE_X000168400.1"/>
    <property type="gene ID" value="WBGene00267258"/>
</dbReference>
<evidence type="ECO:0000256" key="2">
    <source>
        <dbReference type="SAM" id="Phobius"/>
    </source>
</evidence>
<dbReference type="WormBase" id="SRAE_X000168400">
    <property type="protein sequence ID" value="SRP11094"/>
    <property type="gene ID" value="WBGene00267258"/>
</dbReference>
<feature type="compositionally biased region" description="Basic and acidic residues" evidence="1">
    <location>
        <begin position="67"/>
        <end position="77"/>
    </location>
</feature>
<dbReference type="GeneID" id="36384752"/>